<comment type="caution">
    <text evidence="1">The sequence shown here is derived from an EMBL/GenBank/DDBJ whole genome shotgun (WGS) entry which is preliminary data.</text>
</comment>
<feature type="non-terminal residue" evidence="1">
    <location>
        <position position="39"/>
    </location>
</feature>
<feature type="non-terminal residue" evidence="1">
    <location>
        <position position="1"/>
    </location>
</feature>
<accession>A0A9N9K697</accession>
<proteinExistence type="predicted"/>
<sequence>GNNVEDGNAEVKIGKDCCSDIEDVENSEFGVNIVEYEFA</sequence>
<evidence type="ECO:0000313" key="1">
    <source>
        <dbReference type="EMBL" id="CAG8810386.1"/>
    </source>
</evidence>
<protein>
    <submittedName>
        <fullName evidence="1">2184_t:CDS:1</fullName>
    </submittedName>
</protein>
<name>A0A9N9K697_9GLOM</name>
<organism evidence="1 2">
    <name type="scientific">Cetraspora pellucida</name>
    <dbReference type="NCBI Taxonomy" id="1433469"/>
    <lineage>
        <taxon>Eukaryota</taxon>
        <taxon>Fungi</taxon>
        <taxon>Fungi incertae sedis</taxon>
        <taxon>Mucoromycota</taxon>
        <taxon>Glomeromycotina</taxon>
        <taxon>Glomeromycetes</taxon>
        <taxon>Diversisporales</taxon>
        <taxon>Gigasporaceae</taxon>
        <taxon>Cetraspora</taxon>
    </lineage>
</organism>
<dbReference type="Proteomes" id="UP000789759">
    <property type="component" value="Unassembled WGS sequence"/>
</dbReference>
<dbReference type="AlphaFoldDB" id="A0A9N9K697"/>
<evidence type="ECO:0000313" key="2">
    <source>
        <dbReference type="Proteomes" id="UP000789759"/>
    </source>
</evidence>
<keyword evidence="2" id="KW-1185">Reference proteome</keyword>
<reference evidence="1" key="1">
    <citation type="submission" date="2021-06" db="EMBL/GenBank/DDBJ databases">
        <authorList>
            <person name="Kallberg Y."/>
            <person name="Tangrot J."/>
            <person name="Rosling A."/>
        </authorList>
    </citation>
    <scope>NUCLEOTIDE SEQUENCE</scope>
    <source>
        <strain evidence="1">FL966</strain>
    </source>
</reference>
<gene>
    <name evidence="1" type="ORF">CPELLU_LOCUS18579</name>
</gene>
<dbReference type="EMBL" id="CAJVQA010037904">
    <property type="protein sequence ID" value="CAG8810386.1"/>
    <property type="molecule type" value="Genomic_DNA"/>
</dbReference>